<dbReference type="Proteomes" id="UP000507470">
    <property type="component" value="Unassembled WGS sequence"/>
</dbReference>
<evidence type="ECO:0000313" key="2">
    <source>
        <dbReference type="Proteomes" id="UP000507470"/>
    </source>
</evidence>
<evidence type="ECO:0008006" key="3">
    <source>
        <dbReference type="Google" id="ProtNLM"/>
    </source>
</evidence>
<proteinExistence type="predicted"/>
<accession>A0A6J8BJJ6</accession>
<sequence>MGTYCEPLLADLFLYSYEADLNQNLLKDKKRKHISIFFSFTFRYIDDVLSLNKPYFSQYLNLVFPSELEMKDTTDTRRTASYLDLFLHIDTDGRLHIKIYDERDDFNTSIINFSFLASNITLSHRIWCLHLSGYVMLVHVHTILTSYTGNCRNCSNRVMRRKD</sequence>
<dbReference type="OrthoDB" id="6133590at2759"/>
<gene>
    <name evidence="1" type="ORF">MCOR_18807</name>
</gene>
<protein>
    <recommendedName>
        <fullName evidence="3">Reverse transcriptase domain-containing protein</fullName>
    </recommendedName>
</protein>
<dbReference type="EMBL" id="CACVKT020003320">
    <property type="protein sequence ID" value="CAC5383024.1"/>
    <property type="molecule type" value="Genomic_DNA"/>
</dbReference>
<reference evidence="1 2" key="1">
    <citation type="submission" date="2020-06" db="EMBL/GenBank/DDBJ databases">
        <authorList>
            <person name="Li R."/>
            <person name="Bekaert M."/>
        </authorList>
    </citation>
    <scope>NUCLEOTIDE SEQUENCE [LARGE SCALE GENOMIC DNA]</scope>
    <source>
        <strain evidence="2">wild</strain>
    </source>
</reference>
<keyword evidence="2" id="KW-1185">Reference proteome</keyword>
<organism evidence="1 2">
    <name type="scientific">Mytilus coruscus</name>
    <name type="common">Sea mussel</name>
    <dbReference type="NCBI Taxonomy" id="42192"/>
    <lineage>
        <taxon>Eukaryota</taxon>
        <taxon>Metazoa</taxon>
        <taxon>Spiralia</taxon>
        <taxon>Lophotrochozoa</taxon>
        <taxon>Mollusca</taxon>
        <taxon>Bivalvia</taxon>
        <taxon>Autobranchia</taxon>
        <taxon>Pteriomorphia</taxon>
        <taxon>Mytilida</taxon>
        <taxon>Mytiloidea</taxon>
        <taxon>Mytilidae</taxon>
        <taxon>Mytilinae</taxon>
        <taxon>Mytilus</taxon>
    </lineage>
</organism>
<name>A0A6J8BJJ6_MYTCO</name>
<dbReference type="AlphaFoldDB" id="A0A6J8BJJ6"/>
<evidence type="ECO:0000313" key="1">
    <source>
        <dbReference type="EMBL" id="CAC5383024.1"/>
    </source>
</evidence>